<feature type="binding site" evidence="8">
    <location>
        <begin position="652"/>
        <end position="659"/>
    </location>
    <ligand>
        <name>ATP</name>
        <dbReference type="ChEBI" id="CHEBI:30616"/>
    </ligand>
</feature>
<keyword evidence="3 8" id="KW-0547">Nucleotide-binding</keyword>
<dbReference type="InterPro" id="IPR007860">
    <property type="entry name" value="DNA_mmatch_repair_MutS_con_dom"/>
</dbReference>
<evidence type="ECO:0000313" key="11">
    <source>
        <dbReference type="EMBL" id="SDM99746.1"/>
    </source>
</evidence>
<dbReference type="NCBIfam" id="NF003810">
    <property type="entry name" value="PRK05399.1"/>
    <property type="match status" value="1"/>
</dbReference>
<dbReference type="InterPro" id="IPR005748">
    <property type="entry name" value="DNA_mismatch_repair_MutS"/>
</dbReference>
<dbReference type="SUPFAM" id="SSF48334">
    <property type="entry name" value="DNA repair protein MutS, domain III"/>
    <property type="match status" value="1"/>
</dbReference>
<dbReference type="Gene3D" id="3.30.420.110">
    <property type="entry name" value="MutS, connector domain"/>
    <property type="match status" value="1"/>
</dbReference>
<dbReference type="Pfam" id="PF01624">
    <property type="entry name" value="MutS_I"/>
    <property type="match status" value="1"/>
</dbReference>
<dbReference type="FunFam" id="3.40.50.300:FF:000896">
    <property type="entry name" value="DNA mismatch repair protein MutS"/>
    <property type="match status" value="1"/>
</dbReference>
<dbReference type="STRING" id="237069.SAMN05216498_1092"/>
<reference evidence="11 12" key="1">
    <citation type="submission" date="2016-10" db="EMBL/GenBank/DDBJ databases">
        <authorList>
            <person name="de Groot N.N."/>
        </authorList>
    </citation>
    <scope>NUCLEOTIDE SEQUENCE [LARGE SCALE GENOMIC DNA]</scope>
    <source>
        <strain evidence="11 12">CGMCC 1.3442</strain>
    </source>
</reference>
<comment type="similarity">
    <text evidence="1 8 9">Belongs to the DNA mismatch repair MutS family.</text>
</comment>
<evidence type="ECO:0000256" key="4">
    <source>
        <dbReference type="ARBA" id="ARBA00022763"/>
    </source>
</evidence>
<keyword evidence="5 8" id="KW-0067">ATP-binding</keyword>
<evidence type="ECO:0000256" key="8">
    <source>
        <dbReference type="HAMAP-Rule" id="MF_00096"/>
    </source>
</evidence>
<evidence type="ECO:0000259" key="10">
    <source>
        <dbReference type="PROSITE" id="PS00486"/>
    </source>
</evidence>
<dbReference type="PANTHER" id="PTHR11361:SF34">
    <property type="entry name" value="DNA MISMATCH REPAIR PROTEIN MSH1, MITOCHONDRIAL"/>
    <property type="match status" value="1"/>
</dbReference>
<dbReference type="SMART" id="SM00533">
    <property type="entry name" value="MUTSd"/>
    <property type="match status" value="1"/>
</dbReference>
<evidence type="ECO:0000313" key="12">
    <source>
        <dbReference type="Proteomes" id="UP000199334"/>
    </source>
</evidence>
<dbReference type="PANTHER" id="PTHR11361">
    <property type="entry name" value="DNA MISMATCH REPAIR PROTEIN MUTS FAMILY MEMBER"/>
    <property type="match status" value="1"/>
</dbReference>
<evidence type="ECO:0000256" key="6">
    <source>
        <dbReference type="ARBA" id="ARBA00023125"/>
    </source>
</evidence>
<dbReference type="PIRSF" id="PIRSF037677">
    <property type="entry name" value="DNA_mis_repair_Msh6"/>
    <property type="match status" value="1"/>
</dbReference>
<dbReference type="SUPFAM" id="SSF52540">
    <property type="entry name" value="P-loop containing nucleoside triphosphate hydrolases"/>
    <property type="match status" value="1"/>
</dbReference>
<comment type="function">
    <text evidence="8">This protein is involved in the repair of mismatches in DNA. It is possible that it carries out the mismatch recognition step. This protein has a weak ATPase activity.</text>
</comment>
<dbReference type="GO" id="GO:0140664">
    <property type="term" value="F:ATP-dependent DNA damage sensor activity"/>
    <property type="evidence" value="ECO:0007669"/>
    <property type="project" value="InterPro"/>
</dbReference>
<dbReference type="InterPro" id="IPR036187">
    <property type="entry name" value="DNA_mismatch_repair_MutS_sf"/>
</dbReference>
<sequence length="896" mass="103383">MKKIRRRAENFQPFFFCLITMNDHLLMKNNGYLCYNDDEIQDNWGITYMAKYTPMMEQYIQIKQANQDVFLFFRLGDFYELFFDDALKASKELEITLTQRDGGKEKIPMCGVPYHSAERYIKTLIEKGYKVAICEQVEDPKVAKGVVKREVVQVITPGTIMEGSMLTEDENNFIASITPIQQDYVIAYIDLSTGESFVSLIENEFKDVLSELYNRPVKEIVIPEAFDSEAKEQLSHYLNVTISIEDGEDVMEDYQYLLGNLTDKRLIRGFGRVFQYIYHSQKRFLSHIQQVQYIELTQYMKLDLYSKRNLELMESIRDQSRKGTLLTVLDKTSTAMGARRLKKWLDRPLLSKLSIEERHKQVQALIDHFFERDELKEALKDIYDIERLAGRISYGNVNARDLLQLKRSLSSLPNIKRIIETIDHPSIQALLPDLKPYEEIYQLLEEGIAEEPPISIMEGGIIKDGYHEKLDQYREASRNGRQWVANLEAEEREKTGVKSLKVGYNKVFGYYIEVTKANLANVDLSRYERKQTLTNAERFITPELIEKERLILEANDQSMALEYNLFIDIREKMKAYIPALQLLAEKISQIDVLLSFAIISEENNYVQPEMANRHVVQIEDARHPVVEKVMQEEFVPNHFNLDEETDILLITGPNMAGKSTYMRQLGLIVIMAQIGCFVPAKAAQLPVFDQIFTRIGAADDLVSGQSTFMVEMLEAEHAVQNATENSLILFDEIGRGTSTYDGMALAQSIVEYIHHHIGAKTLFSTHYHELTSLEDSLTHLKNVHVEVDEHEGEVVFLHNIKPGKADKSYGVHVAKLANLPDDIISRANYLLETFEATSSIREQESTEEQLTLFEEQRDIQLTKDIEVLTQIKDCDLLNMTPMDAMNLLYEIKKKLD</sequence>
<dbReference type="InterPro" id="IPR045076">
    <property type="entry name" value="MutS"/>
</dbReference>
<dbReference type="InterPro" id="IPR016151">
    <property type="entry name" value="DNA_mismatch_repair_MutS_N"/>
</dbReference>
<dbReference type="InterPro" id="IPR007861">
    <property type="entry name" value="DNA_mismatch_repair_MutS_clamp"/>
</dbReference>
<proteinExistence type="inferred from homology"/>
<feature type="domain" description="DNA mismatch repair proteins mutS family" evidence="10">
    <location>
        <begin position="726"/>
        <end position="742"/>
    </location>
</feature>
<dbReference type="EMBL" id="FNIG01000002">
    <property type="protein sequence ID" value="SDM99746.1"/>
    <property type="molecule type" value="Genomic_DNA"/>
</dbReference>
<dbReference type="Pfam" id="PF00488">
    <property type="entry name" value="MutS_V"/>
    <property type="match status" value="1"/>
</dbReference>
<dbReference type="Pfam" id="PF05190">
    <property type="entry name" value="MutS_IV"/>
    <property type="match status" value="1"/>
</dbReference>
<dbReference type="Pfam" id="PF05192">
    <property type="entry name" value="MutS_III"/>
    <property type="match status" value="1"/>
</dbReference>
<protein>
    <recommendedName>
        <fullName evidence="2 8">DNA mismatch repair protein MutS</fullName>
    </recommendedName>
</protein>
<gene>
    <name evidence="8" type="primary">mutS</name>
    <name evidence="11" type="ORF">SAMN05216498_1092</name>
</gene>
<evidence type="ECO:0000256" key="1">
    <source>
        <dbReference type="ARBA" id="ARBA00006271"/>
    </source>
</evidence>
<organism evidence="11 12">
    <name type="scientific">Tenuibacillus multivorans</name>
    <dbReference type="NCBI Taxonomy" id="237069"/>
    <lineage>
        <taxon>Bacteria</taxon>
        <taxon>Bacillati</taxon>
        <taxon>Bacillota</taxon>
        <taxon>Bacilli</taxon>
        <taxon>Bacillales</taxon>
        <taxon>Bacillaceae</taxon>
        <taxon>Tenuibacillus</taxon>
    </lineage>
</organism>
<dbReference type="GO" id="GO:0005524">
    <property type="term" value="F:ATP binding"/>
    <property type="evidence" value="ECO:0007669"/>
    <property type="project" value="UniProtKB-UniRule"/>
</dbReference>
<dbReference type="SUPFAM" id="SSF53150">
    <property type="entry name" value="DNA repair protein MutS, domain II"/>
    <property type="match status" value="1"/>
</dbReference>
<keyword evidence="4 8" id="KW-0227">DNA damage</keyword>
<name>A0A1G9XTK6_9BACI</name>
<keyword evidence="6 8" id="KW-0238">DNA-binding</keyword>
<evidence type="ECO:0000256" key="7">
    <source>
        <dbReference type="ARBA" id="ARBA00023204"/>
    </source>
</evidence>
<keyword evidence="12" id="KW-1185">Reference proteome</keyword>
<dbReference type="FunFam" id="3.40.1170.10:FF:000001">
    <property type="entry name" value="DNA mismatch repair protein MutS"/>
    <property type="match status" value="1"/>
</dbReference>
<dbReference type="GO" id="GO:0005829">
    <property type="term" value="C:cytosol"/>
    <property type="evidence" value="ECO:0007669"/>
    <property type="project" value="TreeGrafter"/>
</dbReference>
<dbReference type="InterPro" id="IPR007695">
    <property type="entry name" value="DNA_mismatch_repair_MutS-lik_N"/>
</dbReference>
<dbReference type="CDD" id="cd03284">
    <property type="entry name" value="ABC_MutS1"/>
    <property type="match status" value="1"/>
</dbReference>
<dbReference type="AlphaFoldDB" id="A0A1G9XTK6"/>
<dbReference type="SUPFAM" id="SSF55271">
    <property type="entry name" value="DNA repair protein MutS, domain I"/>
    <property type="match status" value="1"/>
</dbReference>
<evidence type="ECO:0000256" key="9">
    <source>
        <dbReference type="RuleBase" id="RU003756"/>
    </source>
</evidence>
<dbReference type="Gene3D" id="1.10.1420.10">
    <property type="match status" value="2"/>
</dbReference>
<accession>A0A1G9XTK6</accession>
<dbReference type="GO" id="GO:0030983">
    <property type="term" value="F:mismatched DNA binding"/>
    <property type="evidence" value="ECO:0007669"/>
    <property type="project" value="InterPro"/>
</dbReference>
<dbReference type="PROSITE" id="PS00486">
    <property type="entry name" value="DNA_MISMATCH_REPAIR_2"/>
    <property type="match status" value="1"/>
</dbReference>
<evidence type="ECO:0000256" key="3">
    <source>
        <dbReference type="ARBA" id="ARBA00022741"/>
    </source>
</evidence>
<dbReference type="Proteomes" id="UP000199334">
    <property type="component" value="Unassembled WGS sequence"/>
</dbReference>
<dbReference type="InterPro" id="IPR036678">
    <property type="entry name" value="MutS_con_dom_sf"/>
</dbReference>
<dbReference type="SMART" id="SM00534">
    <property type="entry name" value="MUTSac"/>
    <property type="match status" value="1"/>
</dbReference>
<dbReference type="FunFam" id="1.10.1420.10:FF:000007">
    <property type="entry name" value="DNA mismatch repair protein MutS"/>
    <property type="match status" value="1"/>
</dbReference>
<keyword evidence="7 8" id="KW-0234">DNA repair</keyword>
<dbReference type="InterPro" id="IPR027417">
    <property type="entry name" value="P-loop_NTPase"/>
</dbReference>
<dbReference type="HAMAP" id="MF_00096">
    <property type="entry name" value="MutS"/>
    <property type="match status" value="1"/>
</dbReference>
<dbReference type="GO" id="GO:0003684">
    <property type="term" value="F:damaged DNA binding"/>
    <property type="evidence" value="ECO:0007669"/>
    <property type="project" value="UniProtKB-UniRule"/>
</dbReference>
<dbReference type="InterPro" id="IPR000432">
    <property type="entry name" value="DNA_mismatch_repair_MutS_C"/>
</dbReference>
<dbReference type="Gene3D" id="3.40.50.300">
    <property type="entry name" value="P-loop containing nucleotide triphosphate hydrolases"/>
    <property type="match status" value="1"/>
</dbReference>
<dbReference type="InterPro" id="IPR007696">
    <property type="entry name" value="DNA_mismatch_repair_MutS_core"/>
</dbReference>
<dbReference type="NCBIfam" id="TIGR01070">
    <property type="entry name" value="mutS1"/>
    <property type="match status" value="1"/>
</dbReference>
<dbReference type="GO" id="GO:0006298">
    <property type="term" value="P:mismatch repair"/>
    <property type="evidence" value="ECO:0007669"/>
    <property type="project" value="UniProtKB-UniRule"/>
</dbReference>
<evidence type="ECO:0000256" key="2">
    <source>
        <dbReference type="ARBA" id="ARBA00021982"/>
    </source>
</evidence>
<dbReference type="Gene3D" id="3.40.1170.10">
    <property type="entry name" value="DNA repair protein MutS, domain I"/>
    <property type="match status" value="1"/>
</dbReference>
<evidence type="ECO:0000256" key="5">
    <source>
        <dbReference type="ARBA" id="ARBA00022840"/>
    </source>
</evidence>
<dbReference type="InterPro" id="IPR017261">
    <property type="entry name" value="DNA_mismatch_repair_MutS/MSH"/>
</dbReference>
<dbReference type="Pfam" id="PF05188">
    <property type="entry name" value="MutS_II"/>
    <property type="match status" value="1"/>
</dbReference>